<dbReference type="PANTHER" id="PTHR36513:SF1">
    <property type="entry name" value="TRANSMEMBRANE PROTEIN"/>
    <property type="match status" value="1"/>
</dbReference>
<protein>
    <recommendedName>
        <fullName evidence="4">Alpha/beta hydrolase</fullName>
    </recommendedName>
</protein>
<dbReference type="InterPro" id="IPR029058">
    <property type="entry name" value="AB_hydrolase_fold"/>
</dbReference>
<dbReference type="PANTHER" id="PTHR36513">
    <property type="entry name" value="ABC TRANSMEMBRANE TYPE-1 DOMAIN-CONTAINING PROTEIN"/>
    <property type="match status" value="1"/>
</dbReference>
<evidence type="ECO:0008006" key="4">
    <source>
        <dbReference type="Google" id="ProtNLM"/>
    </source>
</evidence>
<keyword evidence="3" id="KW-1185">Reference proteome</keyword>
<evidence type="ECO:0000313" key="3">
    <source>
        <dbReference type="Proteomes" id="UP000601435"/>
    </source>
</evidence>
<proteinExistence type="predicted"/>
<accession>A0A812ISS7</accession>
<gene>
    <name evidence="2" type="ORF">SNEC2469_LOCUS83</name>
</gene>
<dbReference type="Pfam" id="PF11306">
    <property type="entry name" value="DUF3108"/>
    <property type="match status" value="1"/>
</dbReference>
<sequence>MLIASVLLAPVAWADEYTETIEVFKKAGASGEFFSSAHGYAVFPTIGKAGMGIGGARGKGQVFVNGVSIGETTMTQLSVGLQFGGQAFSQIIFFEDERALNEFISGNFAFGANASAVAITAGVSAGANTTGGGGTAASGGKNDAVTTGGYYRGMAVFTVAKGGLMYEATVSGQKFSYKASKGGSVIDLMPAPDALADPTTSPFQDDFDAGEDPPFHQLLFATDRSPESSRDRMSYGNERGGVLRLGAAQISLGDGNIDWEEARRISLLKNRPGKYPLKVASVTEYGILDSTIHNFLDPATAAGYADSAETEFTEAVNAKLERSRLQDVVIYVHGYKVVFENPLLVMAELWHFLGYEGVGIAYSWPSTPKRTAYFADTESADVASLNFRHFLEYLANDTQARRIHIIGYSAGTRMVVRALQDLALIAGDDPEAAQRYRLGTIVLTGSDIDRQRFGGYLNDGILNLMDEMLIYTSATDKALAMSKWSLGKRDRLGQAFSDLDASSPIAQYLRTTDKLTVVNVTDTEGAQDANGHGYFRSSLQQNDGTGIWHFPENYVERKYKLPFLLATTILVVAGCGFRSTATDPGAVEAQFEAAKQDERQLLTAVVEDPERTNTLLMLLDMRNQTVANHAATIETYINNMRALNADYDAERTDFEQLFATYRTDRQTYQQQLVHIIQQMKEMPDMLVALLISYVLSGNGAAFSGVLTTATLKDLGNRVAAAIDDPLRADAATTVIDSARDDVKKFEKAYAASGEKLTKYYRDHKQNGNRMMAEITDLERRWEAGMSGNASSQGNRQLAQSKQIGNGRAFNYQSGHARRSSLAATVLALSLLVVLPAYAAGNSPDVDTTLQAAPTAKTEPSAEAGNGACTPEEQINGLLDKTQSSVYRVVCGTSMWFDGFFGDATYYEGSNESYGQINLGGYWDERDGFEPKTQFRARFALPNTRRRVRLIAGLGEADDVIDGSANSQFESPAEGFRDIEEEDALLGLGFSPSRSRRQKQGFDFDVGVKFSTPIDPYARVSYRWNRIYSERWSVRVQERVFWQGDDGWGTSLSGDLTRIFSSSLMTRWGNFLKVSESLDGLSWVSNLTTYQSLSNRRAVSYRLYVKGETGAPVSIKDYGFEFRFRRRIFSKEWFFLELTAGVSWPRALPDESRKANLGAGVEFEMHFGNRRKPRRMSTVPPVTTDNSNDNKRLMGTKLTATSTLQPIEDGQFEYHYNTSSILGKATEMSRYALADTTTLIPLFYRYKLSAMGVKRRINLAFDWQTGSVTDRAAKPQWSLELPPGALDPLSMQLQLRNDVMRGKTDLTYQVTRNGRIKEYHYLVETQEITKTLIGPLRTVRVRRDRGDDSDKHTVIWLAVDWSYLIAKIQDGKVDGGVQEVVLAGGSIGGATITALDR</sequence>
<evidence type="ECO:0000313" key="2">
    <source>
        <dbReference type="EMBL" id="CAE7149131.1"/>
    </source>
</evidence>
<dbReference type="InterPro" id="IPR010297">
    <property type="entry name" value="DUF900_hydrolase"/>
</dbReference>
<reference evidence="2" key="1">
    <citation type="submission" date="2021-02" db="EMBL/GenBank/DDBJ databases">
        <authorList>
            <person name="Dougan E. K."/>
            <person name="Rhodes N."/>
            <person name="Thang M."/>
            <person name="Chan C."/>
        </authorList>
    </citation>
    <scope>NUCLEOTIDE SEQUENCE</scope>
</reference>
<dbReference type="Proteomes" id="UP000601435">
    <property type="component" value="Unassembled WGS sequence"/>
</dbReference>
<comment type="caution">
    <text evidence="2">The sequence shown here is derived from an EMBL/GenBank/DDBJ whole genome shotgun (WGS) entry which is preliminary data.</text>
</comment>
<dbReference type="Pfam" id="PF05990">
    <property type="entry name" value="DUF900"/>
    <property type="match status" value="1"/>
</dbReference>
<dbReference type="EMBL" id="CAJNJA010000001">
    <property type="protein sequence ID" value="CAE7149131.1"/>
    <property type="molecule type" value="Genomic_DNA"/>
</dbReference>
<dbReference type="OrthoDB" id="42790at2759"/>
<dbReference type="SUPFAM" id="SSF53474">
    <property type="entry name" value="alpha/beta-Hydrolases"/>
    <property type="match status" value="1"/>
</dbReference>
<evidence type="ECO:0000256" key="1">
    <source>
        <dbReference type="SAM" id="MobiDB-lite"/>
    </source>
</evidence>
<dbReference type="InterPro" id="IPR021457">
    <property type="entry name" value="DUF3108"/>
</dbReference>
<feature type="region of interest" description="Disordered" evidence="1">
    <location>
        <begin position="1171"/>
        <end position="1191"/>
    </location>
</feature>
<organism evidence="2 3">
    <name type="scientific">Symbiodinium necroappetens</name>
    <dbReference type="NCBI Taxonomy" id="1628268"/>
    <lineage>
        <taxon>Eukaryota</taxon>
        <taxon>Sar</taxon>
        <taxon>Alveolata</taxon>
        <taxon>Dinophyceae</taxon>
        <taxon>Suessiales</taxon>
        <taxon>Symbiodiniaceae</taxon>
        <taxon>Symbiodinium</taxon>
    </lineage>
</organism>
<name>A0A812ISS7_9DINO</name>
<dbReference type="CDD" id="cd11524">
    <property type="entry name" value="SYLF"/>
    <property type="match status" value="1"/>
</dbReference>